<feature type="transmembrane region" description="Helical" evidence="12">
    <location>
        <begin position="487"/>
        <end position="507"/>
    </location>
</feature>
<dbReference type="InterPro" id="IPR005467">
    <property type="entry name" value="His_kinase_dom"/>
</dbReference>
<dbReference type="PANTHER" id="PTHR43047:SF9">
    <property type="entry name" value="HISTIDINE KINASE"/>
    <property type="match status" value="1"/>
</dbReference>
<feature type="transmembrane region" description="Helical" evidence="12">
    <location>
        <begin position="281"/>
        <end position="306"/>
    </location>
</feature>
<dbReference type="CDD" id="cd00156">
    <property type="entry name" value="REC"/>
    <property type="match status" value="1"/>
</dbReference>
<dbReference type="EC" id="2.7.13.3" evidence="4"/>
<evidence type="ECO:0000256" key="3">
    <source>
        <dbReference type="ARBA" id="ARBA00006434"/>
    </source>
</evidence>
<dbReference type="InterPro" id="IPR004358">
    <property type="entry name" value="Sig_transdc_His_kin-like_C"/>
</dbReference>
<evidence type="ECO:0000256" key="10">
    <source>
        <dbReference type="ARBA" id="ARBA00023136"/>
    </source>
</evidence>
<proteinExistence type="inferred from homology"/>
<dbReference type="BioCyc" id="AURANTIMONAS:SI859A1_03098-MONOMER"/>
<dbReference type="CDD" id="cd00075">
    <property type="entry name" value="HATPase"/>
    <property type="match status" value="1"/>
</dbReference>
<dbReference type="SUPFAM" id="SSF47384">
    <property type="entry name" value="Homodimeric domain of signal transducing histidine kinase"/>
    <property type="match status" value="1"/>
</dbReference>
<feature type="transmembrane region" description="Helical" evidence="12">
    <location>
        <begin position="40"/>
        <end position="62"/>
    </location>
</feature>
<dbReference type="Proteomes" id="UP000000321">
    <property type="component" value="Unassembled WGS sequence"/>
</dbReference>
<evidence type="ECO:0000256" key="8">
    <source>
        <dbReference type="ARBA" id="ARBA00022777"/>
    </source>
</evidence>
<dbReference type="SMART" id="SM00388">
    <property type="entry name" value="HisKA"/>
    <property type="match status" value="1"/>
</dbReference>
<feature type="domain" description="PAS" evidence="15">
    <location>
        <begin position="632"/>
        <end position="672"/>
    </location>
</feature>
<dbReference type="Pfam" id="PF12860">
    <property type="entry name" value="PAS_7"/>
    <property type="match status" value="1"/>
</dbReference>
<dbReference type="OrthoDB" id="9764438at2"/>
<evidence type="ECO:0000259" key="15">
    <source>
        <dbReference type="PROSITE" id="PS50112"/>
    </source>
</evidence>
<dbReference type="InterPro" id="IPR000014">
    <property type="entry name" value="PAS"/>
</dbReference>
<gene>
    <name evidence="16" type="ORF">SI859A1_03098</name>
</gene>
<dbReference type="InterPro" id="IPR001734">
    <property type="entry name" value="Na/solute_symporter"/>
</dbReference>
<dbReference type="PROSITE" id="PS50109">
    <property type="entry name" value="HIS_KIN"/>
    <property type="match status" value="1"/>
</dbReference>
<evidence type="ECO:0000256" key="11">
    <source>
        <dbReference type="PROSITE-ProRule" id="PRU00169"/>
    </source>
</evidence>
<dbReference type="SUPFAM" id="SSF55874">
    <property type="entry name" value="ATPase domain of HSP90 chaperone/DNA topoisomerase II/histidine kinase"/>
    <property type="match status" value="1"/>
</dbReference>
<evidence type="ECO:0000256" key="9">
    <source>
        <dbReference type="ARBA" id="ARBA00022989"/>
    </source>
</evidence>
<keyword evidence="10 12" id="KW-0472">Membrane</keyword>
<dbReference type="InterPro" id="IPR036890">
    <property type="entry name" value="HATPase_C_sf"/>
</dbReference>
<dbReference type="SUPFAM" id="SSF55785">
    <property type="entry name" value="PYP-like sensor domain (PAS domain)"/>
    <property type="match status" value="1"/>
</dbReference>
<dbReference type="HOGENOM" id="CLU_000445_22_0_5"/>
<feature type="transmembrane region" description="Helical" evidence="12">
    <location>
        <begin position="326"/>
        <end position="359"/>
    </location>
</feature>
<evidence type="ECO:0000256" key="12">
    <source>
        <dbReference type="SAM" id="Phobius"/>
    </source>
</evidence>
<comment type="subcellular location">
    <subcellularLocation>
        <location evidence="2">Membrane</location>
        <topology evidence="2">Multi-pass membrane protein</topology>
    </subcellularLocation>
</comment>
<dbReference type="InterPro" id="IPR036097">
    <property type="entry name" value="HisK_dim/P_sf"/>
</dbReference>
<dbReference type="SMART" id="SM00448">
    <property type="entry name" value="REC"/>
    <property type="match status" value="1"/>
</dbReference>
<feature type="domain" description="Response regulatory" evidence="14">
    <location>
        <begin position="1034"/>
        <end position="1150"/>
    </location>
</feature>
<feature type="transmembrane region" description="Helical" evidence="12">
    <location>
        <begin position="237"/>
        <end position="260"/>
    </location>
</feature>
<keyword evidence="5 11" id="KW-0597">Phosphoprotein</keyword>
<evidence type="ECO:0000256" key="5">
    <source>
        <dbReference type="ARBA" id="ARBA00022553"/>
    </source>
</evidence>
<dbReference type="GO" id="GO:0022857">
    <property type="term" value="F:transmembrane transporter activity"/>
    <property type="evidence" value="ECO:0007669"/>
    <property type="project" value="InterPro"/>
</dbReference>
<dbReference type="InterPro" id="IPR011006">
    <property type="entry name" value="CheY-like_superfamily"/>
</dbReference>
<protein>
    <recommendedName>
        <fullName evidence="4">histidine kinase</fullName>
        <ecNumber evidence="4">2.7.13.3</ecNumber>
    </recommendedName>
</protein>
<dbReference type="InterPro" id="IPR001789">
    <property type="entry name" value="Sig_transdc_resp-reg_receiver"/>
</dbReference>
<comment type="similarity">
    <text evidence="3">Belongs to the sodium:solute symporter (SSF) (TC 2.A.21) family.</text>
</comment>
<feature type="modified residue" description="4-aspartylphosphate" evidence="11">
    <location>
        <position position="1085"/>
    </location>
</feature>
<feature type="transmembrane region" description="Helical" evidence="12">
    <location>
        <begin position="6"/>
        <end position="24"/>
    </location>
</feature>
<dbReference type="Pfam" id="PF02518">
    <property type="entry name" value="HATPase_c"/>
    <property type="match status" value="1"/>
</dbReference>
<dbReference type="InterPro" id="IPR035965">
    <property type="entry name" value="PAS-like_dom_sf"/>
</dbReference>
<evidence type="ECO:0000259" key="13">
    <source>
        <dbReference type="PROSITE" id="PS50109"/>
    </source>
</evidence>
<dbReference type="PROSITE" id="PS50112">
    <property type="entry name" value="PAS"/>
    <property type="match status" value="1"/>
</dbReference>
<dbReference type="EMBL" id="AAPJ01000006">
    <property type="protein sequence ID" value="EAS48892.1"/>
    <property type="molecule type" value="Genomic_DNA"/>
</dbReference>
<dbReference type="Gene3D" id="3.40.50.2300">
    <property type="match status" value="1"/>
</dbReference>
<evidence type="ECO:0000256" key="1">
    <source>
        <dbReference type="ARBA" id="ARBA00000085"/>
    </source>
</evidence>
<dbReference type="GO" id="GO:0000155">
    <property type="term" value="F:phosphorelay sensor kinase activity"/>
    <property type="evidence" value="ECO:0007669"/>
    <property type="project" value="InterPro"/>
</dbReference>
<dbReference type="FunFam" id="3.30.565.10:FF:000049">
    <property type="entry name" value="Two-component sensor histidine kinase"/>
    <property type="match status" value="1"/>
</dbReference>
<dbReference type="Pfam" id="PF00512">
    <property type="entry name" value="HisKA"/>
    <property type="match status" value="1"/>
</dbReference>
<dbReference type="InterPro" id="IPR003594">
    <property type="entry name" value="HATPase_dom"/>
</dbReference>
<dbReference type="RefSeq" id="WP_009210913.1">
    <property type="nucleotide sequence ID" value="NZ_BBWP01000004.1"/>
</dbReference>
<evidence type="ECO:0000256" key="6">
    <source>
        <dbReference type="ARBA" id="ARBA00022679"/>
    </source>
</evidence>
<dbReference type="Gene3D" id="1.10.287.130">
    <property type="match status" value="1"/>
</dbReference>
<dbReference type="SUPFAM" id="SSF52172">
    <property type="entry name" value="CheY-like"/>
    <property type="match status" value="1"/>
</dbReference>
<dbReference type="CDD" id="cd00082">
    <property type="entry name" value="HisKA"/>
    <property type="match status" value="1"/>
</dbReference>
<feature type="transmembrane region" description="Helical" evidence="12">
    <location>
        <begin position="440"/>
        <end position="462"/>
    </location>
</feature>
<feature type="transmembrane region" description="Helical" evidence="12">
    <location>
        <begin position="191"/>
        <end position="217"/>
    </location>
</feature>
<organism evidence="16 17">
    <name type="scientific">Aurantimonas manganoxydans (strain ATCC BAA-1229 / DSM 21871 / SI85-9A1)</name>
    <dbReference type="NCBI Taxonomy" id="287752"/>
    <lineage>
        <taxon>Bacteria</taxon>
        <taxon>Pseudomonadati</taxon>
        <taxon>Pseudomonadota</taxon>
        <taxon>Alphaproteobacteria</taxon>
        <taxon>Hyphomicrobiales</taxon>
        <taxon>Aurantimonadaceae</taxon>
        <taxon>Aurantimonas</taxon>
    </lineage>
</organism>
<comment type="catalytic activity">
    <reaction evidence="1">
        <text>ATP + protein L-histidine = ADP + protein N-phospho-L-histidine.</text>
        <dbReference type="EC" id="2.7.13.3"/>
    </reaction>
</comment>
<dbReference type="Gene3D" id="3.30.450.20">
    <property type="entry name" value="PAS domain"/>
    <property type="match status" value="1"/>
</dbReference>
<dbReference type="FunFam" id="1.10.287.130:FF:000063">
    <property type="entry name" value="Hybrid sensor histidine kinase/response regulator"/>
    <property type="match status" value="1"/>
</dbReference>
<dbReference type="CDD" id="cd10322">
    <property type="entry name" value="SLC5sbd"/>
    <property type="match status" value="1"/>
</dbReference>
<dbReference type="PANTHER" id="PTHR43047">
    <property type="entry name" value="TWO-COMPONENT HISTIDINE PROTEIN KINASE"/>
    <property type="match status" value="1"/>
</dbReference>
<dbReference type="InterPro" id="IPR038377">
    <property type="entry name" value="Na/Glc_symporter_sf"/>
</dbReference>
<keyword evidence="7 12" id="KW-0812">Transmembrane</keyword>
<dbReference type="PROSITE" id="PS50110">
    <property type="entry name" value="RESPONSE_REGULATORY"/>
    <property type="match status" value="1"/>
</dbReference>
<dbReference type="InterPro" id="IPR003661">
    <property type="entry name" value="HisK_dim/P_dom"/>
</dbReference>
<dbReference type="GO" id="GO:0005886">
    <property type="term" value="C:plasma membrane"/>
    <property type="evidence" value="ECO:0007669"/>
    <property type="project" value="TreeGrafter"/>
</dbReference>
<feature type="domain" description="Histidine kinase" evidence="13">
    <location>
        <begin position="797"/>
        <end position="1010"/>
    </location>
</feature>
<dbReference type="Gene3D" id="1.20.1730.10">
    <property type="entry name" value="Sodium/glucose cotransporter"/>
    <property type="match status" value="1"/>
</dbReference>
<evidence type="ECO:0000313" key="17">
    <source>
        <dbReference type="Proteomes" id="UP000000321"/>
    </source>
</evidence>
<dbReference type="AlphaFoldDB" id="Q1YFT1"/>
<accession>Q1YFT1</accession>
<keyword evidence="8 16" id="KW-0418">Kinase</keyword>
<dbReference type="GO" id="GO:0009927">
    <property type="term" value="F:histidine phosphotransfer kinase activity"/>
    <property type="evidence" value="ECO:0007669"/>
    <property type="project" value="TreeGrafter"/>
</dbReference>
<dbReference type="Pfam" id="PF00072">
    <property type="entry name" value="Response_reg"/>
    <property type="match status" value="1"/>
</dbReference>
<dbReference type="SMART" id="SM00387">
    <property type="entry name" value="HATPase_c"/>
    <property type="match status" value="1"/>
</dbReference>
<dbReference type="PRINTS" id="PR00344">
    <property type="entry name" value="BCTRLSENSOR"/>
</dbReference>
<sequence>MHSGIIVFTAIVYLLLLFAVAWWGDRRAAAGRARISRPGVYALSLAVYCTSWTFFGSVGVAARDGLSFLAIYLGPILVFVFAPGFIERLIRHAKAERITTVADFIGSRYGKNPSVAALATVIAIVGTVPYIALQLKAISTSVASLVAHYSATLEMPPLFSDLALLVATVLGIFAVLFGTRHADATEHQDGLVLAVAMESLVKLTAFLAVGLWATFVLFEPGELWTAALASPRVLASFQGGIGGHFIASLGLSALVILLLPRQFHMTVVENRTRHEIRRARWLFPLYLVVINLFVVPIAVAGLITLGPSVDADLYVLSLPLSQGQDALSLVAFIGGLSAATAMVIVASVALSIMISNDLVLPWLLKRRDHAVDPTRDETRLILNVRRSAIFVVVFLGYGYYRYAGAGSGLASIGLLSFAAIAQLAPPFLAGLYWKGANARGATAGLIAGIIGWAWTLLMPALLRGQAIDATAVTAGADPATAPLLDPLLFGCLVSLSANIFFLVVGSLSRKATPLERIQAAVFASSDVGPAAGVRRTRAGVSIRELKATIARYLGSDRTERSFRSFAEAEHRTIDDDDTADSATIRFSEQLLAAAIGSASSRLVLSLLFQRHADSSRSALQLLDDASEALQYNRDLLRIALEQVDQGLAIFDADYRLTFWNRQFRDLVGLSSEFGQIGTPMTVVLDELIEAGEIDRPEYDTSFEVLTRPPALRQISLRRSGRVLEFRSNRMPEGGLVATVSDMTERVRRAAALREMNESLEERVRMRTGELTTANEELGKARLAADAANLGKTRFLAAAGHDILQPLNAARLYAAALEERSLGGQETEIAANIGSSLEAVEAIIGAVLDISRLEAGGMQAKIEDFPLDRLLRQIETDMKPLADEKAIALRFVRTGVSVRSDRNLLRRLIQNLVSNAIKYTRAGKVVVGVRHRTGGRIDVEIADSGIGIPADKLEAIYHEFVRLDEGSRTARGLGLGLSIVDRIARVLDHPIEATSEHGRGTRFRVTLPVADVTPVTAPQTALLPARAGLALAGTRVLCIDNEVAIREGMRVLLAGWGCEVEAYGSASEAIPDLGRRGIAPDIALVDYHLDEGTGLDAVTALRRVFGPELPVILVTADRSPGLREQAAGMEVDILTKPLKPASLRAAMGRKHGRREAAE</sequence>
<keyword evidence="9 12" id="KW-1133">Transmembrane helix</keyword>
<evidence type="ECO:0000313" key="16">
    <source>
        <dbReference type="EMBL" id="EAS48892.1"/>
    </source>
</evidence>
<feature type="transmembrane region" description="Helical" evidence="12">
    <location>
        <begin position="158"/>
        <end position="179"/>
    </location>
</feature>
<evidence type="ECO:0000256" key="7">
    <source>
        <dbReference type="ARBA" id="ARBA00022692"/>
    </source>
</evidence>
<evidence type="ECO:0000256" key="2">
    <source>
        <dbReference type="ARBA" id="ARBA00004141"/>
    </source>
</evidence>
<dbReference type="PROSITE" id="PS50283">
    <property type="entry name" value="NA_SOLUT_SYMP_3"/>
    <property type="match status" value="1"/>
</dbReference>
<reference evidence="16 17" key="1">
    <citation type="journal article" date="2008" name="Appl. Environ. Microbiol.">
        <title>Genomic insights into Mn(II) oxidation by the marine alphaproteobacterium Aurantimonas sp. strain SI85-9A1.</title>
        <authorList>
            <person name="Dick G.J."/>
            <person name="Podell S."/>
            <person name="Johnson H.A."/>
            <person name="Rivera-Espinoza Y."/>
            <person name="Bernier-Latmani R."/>
            <person name="McCarthy J.K."/>
            <person name="Torpey J.W."/>
            <person name="Clement B.G."/>
            <person name="Gaasterland T."/>
            <person name="Tebo B.M."/>
        </authorList>
    </citation>
    <scope>NUCLEOTIDE SEQUENCE [LARGE SCALE GENOMIC DNA]</scope>
    <source>
        <strain evidence="16 17">SI85-9A1</strain>
    </source>
</reference>
<feature type="transmembrane region" description="Helical" evidence="12">
    <location>
        <begin position="115"/>
        <end position="138"/>
    </location>
</feature>
<keyword evidence="17" id="KW-1185">Reference proteome</keyword>
<dbReference type="Gene3D" id="3.30.565.10">
    <property type="entry name" value="Histidine kinase-like ATPase, C-terminal domain"/>
    <property type="match status" value="1"/>
</dbReference>
<comment type="caution">
    <text evidence="16">The sequence shown here is derived from an EMBL/GenBank/DDBJ whole genome shotgun (WGS) entry which is preliminary data.</text>
</comment>
<keyword evidence="6" id="KW-0808">Transferase</keyword>
<feature type="transmembrane region" description="Helical" evidence="12">
    <location>
        <begin position="412"/>
        <end position="433"/>
    </location>
</feature>
<feature type="transmembrane region" description="Helical" evidence="12">
    <location>
        <begin position="68"/>
        <end position="86"/>
    </location>
</feature>
<name>Q1YFT1_AURMS</name>
<evidence type="ECO:0000259" key="14">
    <source>
        <dbReference type="PROSITE" id="PS50110"/>
    </source>
</evidence>
<evidence type="ECO:0000256" key="4">
    <source>
        <dbReference type="ARBA" id="ARBA00012438"/>
    </source>
</evidence>